<evidence type="ECO:0000313" key="1">
    <source>
        <dbReference type="EMBL" id="EKB47177.1"/>
    </source>
</evidence>
<dbReference type="Proteomes" id="UP000004478">
    <property type="component" value="Unassembled WGS sequence"/>
</dbReference>
<proteinExistence type="predicted"/>
<sequence>MGRFTFKRATCASTKGRWRSPFPASSPVPRICMKVTTKTVGCSACRCKCGTLSLDSSSGIGASSPVRIHRCQKLPHHRPSSQCGKRFANSGQCRGKCCRQGAVRRSASNVGTALRQIVDDALVHGYELVVAQAGRVKTPAIATLRAFVPSVPSMRSAKGSKSGVDGGIP</sequence>
<evidence type="ECO:0000313" key="2">
    <source>
        <dbReference type="Proteomes" id="UP000004478"/>
    </source>
</evidence>
<dbReference type="EMBL" id="AMGM01000268">
    <property type="protein sequence ID" value="EKB47177.1"/>
    <property type="molecule type" value="Genomic_DNA"/>
</dbReference>
<name>K1L566_CECL9</name>
<protein>
    <submittedName>
        <fullName evidence="1">Uncharacterized protein</fullName>
    </submittedName>
</protein>
<keyword evidence="2" id="KW-1185">Reference proteome</keyword>
<comment type="caution">
    <text evidence="1">The sequence shown here is derived from an EMBL/GenBank/DDBJ whole genome shotgun (WGS) entry which is preliminary data.</text>
</comment>
<accession>K1L566</accession>
<organism evidence="1 2">
    <name type="scientific">Cecembia lonarensis (strain CCUG 58316 / KCTC 22772 / LW9)</name>
    <dbReference type="NCBI Taxonomy" id="1225176"/>
    <lineage>
        <taxon>Bacteria</taxon>
        <taxon>Pseudomonadati</taxon>
        <taxon>Bacteroidota</taxon>
        <taxon>Cytophagia</taxon>
        <taxon>Cytophagales</taxon>
        <taxon>Cyclobacteriaceae</taxon>
        <taxon>Cecembia</taxon>
    </lineage>
</organism>
<reference evidence="1 2" key="1">
    <citation type="journal article" date="2012" name="J. Bacteriol.">
        <title>Draft Genome Sequence of Cecembia lonarensis Strain LW9T, Isolated from Lonar Lake, a Haloalkaline Lake in India.</title>
        <authorList>
            <person name="Shivaji S."/>
            <person name="Ara S."/>
            <person name="Singh A."/>
            <person name="Pinnaka A.K."/>
        </authorList>
    </citation>
    <scope>NUCLEOTIDE SEQUENCE [LARGE SCALE GENOMIC DNA]</scope>
    <source>
        <strain evidence="1 2">LW9</strain>
    </source>
</reference>
<dbReference type="AlphaFoldDB" id="K1L566"/>
<gene>
    <name evidence="1" type="ORF">B879_04230</name>
</gene>